<accession>A0ABV6NMJ2</accession>
<dbReference type="EMBL" id="JBHLTR010000097">
    <property type="protein sequence ID" value="MFC0561985.1"/>
    <property type="molecule type" value="Genomic_DNA"/>
</dbReference>
<protein>
    <submittedName>
        <fullName evidence="1">Uncharacterized protein</fullName>
    </submittedName>
</protein>
<evidence type="ECO:0000313" key="1">
    <source>
        <dbReference type="EMBL" id="MFC0561985.1"/>
    </source>
</evidence>
<evidence type="ECO:0000313" key="2">
    <source>
        <dbReference type="Proteomes" id="UP001589833"/>
    </source>
</evidence>
<name>A0ABV6NMJ2_9BACI</name>
<dbReference type="RefSeq" id="WP_273848512.1">
    <property type="nucleotide sequence ID" value="NZ_JAQQWT010000127.1"/>
</dbReference>
<dbReference type="Proteomes" id="UP001589833">
    <property type="component" value="Unassembled WGS sequence"/>
</dbReference>
<keyword evidence="2" id="KW-1185">Reference proteome</keyword>
<comment type="caution">
    <text evidence="1">The sequence shown here is derived from an EMBL/GenBank/DDBJ whole genome shotgun (WGS) entry which is preliminary data.</text>
</comment>
<organism evidence="1 2">
    <name type="scientific">Halalkalibacter alkalisediminis</name>
    <dbReference type="NCBI Taxonomy" id="935616"/>
    <lineage>
        <taxon>Bacteria</taxon>
        <taxon>Bacillati</taxon>
        <taxon>Bacillota</taxon>
        <taxon>Bacilli</taxon>
        <taxon>Bacillales</taxon>
        <taxon>Bacillaceae</taxon>
        <taxon>Halalkalibacter</taxon>
    </lineage>
</organism>
<proteinExistence type="predicted"/>
<sequence>MSKLKGFVELINRSTLCIENLEKLENIIERNHIDTIVNRVEHKKSLNRLMQQIGQHFDRVSKIVQSDIK</sequence>
<reference evidence="1 2" key="1">
    <citation type="submission" date="2024-09" db="EMBL/GenBank/DDBJ databases">
        <authorList>
            <person name="Sun Q."/>
            <person name="Mori K."/>
        </authorList>
    </citation>
    <scope>NUCLEOTIDE SEQUENCE [LARGE SCALE GENOMIC DNA]</scope>
    <source>
        <strain evidence="1 2">NCAIM B.02301</strain>
    </source>
</reference>
<gene>
    <name evidence="1" type="ORF">ACFFH4_24250</name>
</gene>